<sequence>MKKNDVIFLEDIIEAVEKIEKFCRGFNSRKFYNNDLIQSAVIRQFEILGEAINHLSSEIKEKHSGINWARAVSFRNILIHGYKEIDYQIVWKTVKTDLPTLKSQVKQILTK</sequence>
<dbReference type="PROSITE" id="PS50096">
    <property type="entry name" value="IQ"/>
    <property type="match status" value="1"/>
</dbReference>
<dbReference type="InterPro" id="IPR051813">
    <property type="entry name" value="HepT_RNase_toxin"/>
</dbReference>
<keyword evidence="2" id="KW-1277">Toxin-antitoxin system</keyword>
<protein>
    <recommendedName>
        <fullName evidence="9">DUF86 domain-containing protein</fullName>
    </recommendedName>
</protein>
<evidence type="ECO:0000313" key="8">
    <source>
        <dbReference type="Proteomes" id="UP000182753"/>
    </source>
</evidence>
<evidence type="ECO:0000256" key="2">
    <source>
        <dbReference type="ARBA" id="ARBA00022649"/>
    </source>
</evidence>
<evidence type="ECO:0008006" key="9">
    <source>
        <dbReference type="Google" id="ProtNLM"/>
    </source>
</evidence>
<dbReference type="PANTHER" id="PTHR34139:SF1">
    <property type="entry name" value="RNASE MJ1380-RELATED"/>
    <property type="match status" value="1"/>
</dbReference>
<name>A0A1J4RR97_9BACT</name>
<comment type="caution">
    <text evidence="7">The sequence shown here is derived from an EMBL/GenBank/DDBJ whole genome shotgun (WGS) entry which is preliminary data.</text>
</comment>
<dbReference type="Pfam" id="PF01934">
    <property type="entry name" value="HepT-like"/>
    <property type="match status" value="1"/>
</dbReference>
<dbReference type="Proteomes" id="UP000182753">
    <property type="component" value="Unassembled WGS sequence"/>
</dbReference>
<dbReference type="InterPro" id="IPR037038">
    <property type="entry name" value="HepT-like_sf"/>
</dbReference>
<evidence type="ECO:0000256" key="3">
    <source>
        <dbReference type="ARBA" id="ARBA00022722"/>
    </source>
</evidence>
<comment type="similarity">
    <text evidence="6">Belongs to the HepT RNase toxin family.</text>
</comment>
<gene>
    <name evidence="7" type="ORF">AUJ40_01030</name>
</gene>
<keyword evidence="5" id="KW-0378">Hydrolase</keyword>
<dbReference type="EMBL" id="MNUJ01000021">
    <property type="protein sequence ID" value="OIN89897.1"/>
    <property type="molecule type" value="Genomic_DNA"/>
</dbReference>
<proteinExistence type="inferred from homology"/>
<dbReference type="Gene3D" id="1.20.120.580">
    <property type="entry name" value="bsu32300-like"/>
    <property type="match status" value="1"/>
</dbReference>
<dbReference type="GO" id="GO:0004540">
    <property type="term" value="F:RNA nuclease activity"/>
    <property type="evidence" value="ECO:0007669"/>
    <property type="project" value="InterPro"/>
</dbReference>
<keyword evidence="1" id="KW-0597">Phosphoprotein</keyword>
<reference evidence="7 8" key="1">
    <citation type="journal article" date="2016" name="Environ. Microbiol.">
        <title>Genomic resolution of a cold subsurface aquifer community provides metabolic insights for novel microbes adapted to high CO concentrations.</title>
        <authorList>
            <person name="Probst A.J."/>
            <person name="Castelle C.J."/>
            <person name="Singh A."/>
            <person name="Brown C.T."/>
            <person name="Anantharaman K."/>
            <person name="Sharon I."/>
            <person name="Hug L.A."/>
            <person name="Burstein D."/>
            <person name="Emerson J.B."/>
            <person name="Thomas B.C."/>
            <person name="Banfield J.F."/>
        </authorList>
    </citation>
    <scope>NUCLEOTIDE SEQUENCE [LARGE SCALE GENOMIC DNA]</scope>
    <source>
        <strain evidence="7">CG1_02_42_45</strain>
    </source>
</reference>
<dbReference type="InterPro" id="IPR008201">
    <property type="entry name" value="HepT-like"/>
</dbReference>
<dbReference type="GO" id="GO:0000166">
    <property type="term" value="F:nucleotide binding"/>
    <property type="evidence" value="ECO:0007669"/>
    <property type="project" value="UniProtKB-KW"/>
</dbReference>
<evidence type="ECO:0000256" key="6">
    <source>
        <dbReference type="ARBA" id="ARBA00024207"/>
    </source>
</evidence>
<dbReference type="PANTHER" id="PTHR34139">
    <property type="entry name" value="UPF0331 PROTEIN MJ0127"/>
    <property type="match status" value="1"/>
</dbReference>
<organism evidence="7 8">
    <name type="scientific">Candidatus Berkelbacteria bacterium CG1_02_42_45</name>
    <dbReference type="NCBI Taxonomy" id="1805036"/>
    <lineage>
        <taxon>Bacteria</taxon>
        <taxon>Candidatus Berkelbacteria</taxon>
    </lineage>
</organism>
<dbReference type="AlphaFoldDB" id="A0A1J4RR97"/>
<evidence type="ECO:0000256" key="4">
    <source>
        <dbReference type="ARBA" id="ARBA00022741"/>
    </source>
</evidence>
<keyword evidence="3" id="KW-0540">Nuclease</keyword>
<evidence type="ECO:0000256" key="1">
    <source>
        <dbReference type="ARBA" id="ARBA00022553"/>
    </source>
</evidence>
<dbReference type="GO" id="GO:0110001">
    <property type="term" value="C:toxin-antitoxin complex"/>
    <property type="evidence" value="ECO:0007669"/>
    <property type="project" value="InterPro"/>
</dbReference>
<evidence type="ECO:0000313" key="7">
    <source>
        <dbReference type="EMBL" id="OIN89897.1"/>
    </source>
</evidence>
<accession>A0A1J4RR97</accession>
<evidence type="ECO:0000256" key="5">
    <source>
        <dbReference type="ARBA" id="ARBA00022801"/>
    </source>
</evidence>
<dbReference type="GO" id="GO:0016787">
    <property type="term" value="F:hydrolase activity"/>
    <property type="evidence" value="ECO:0007669"/>
    <property type="project" value="UniProtKB-KW"/>
</dbReference>
<keyword evidence="4" id="KW-0547">Nucleotide-binding</keyword>